<evidence type="ECO:0000313" key="2">
    <source>
        <dbReference type="Proteomes" id="UP001597399"/>
    </source>
</evidence>
<dbReference type="EMBL" id="JBHUMQ010000015">
    <property type="protein sequence ID" value="MFD2693231.1"/>
    <property type="molecule type" value="Genomic_DNA"/>
</dbReference>
<comment type="caution">
    <text evidence="1">The sequence shown here is derived from an EMBL/GenBank/DDBJ whole genome shotgun (WGS) entry which is preliminary data.</text>
</comment>
<gene>
    <name evidence="1" type="ORF">ACFSUE_06250</name>
</gene>
<dbReference type="Proteomes" id="UP001597399">
    <property type="component" value="Unassembled WGS sequence"/>
</dbReference>
<keyword evidence="2" id="KW-1185">Reference proteome</keyword>
<protein>
    <submittedName>
        <fullName evidence="1">Resolvase</fullName>
    </submittedName>
</protein>
<accession>A0ABW5S0E9</accession>
<evidence type="ECO:0000313" key="1">
    <source>
        <dbReference type="EMBL" id="MFD2693231.1"/>
    </source>
</evidence>
<name>A0ABW5S0E9_9BACL</name>
<proteinExistence type="predicted"/>
<reference evidence="2" key="1">
    <citation type="journal article" date="2019" name="Int. J. Syst. Evol. Microbiol.">
        <title>The Global Catalogue of Microorganisms (GCM) 10K type strain sequencing project: providing services to taxonomists for standard genome sequencing and annotation.</title>
        <authorList>
            <consortium name="The Broad Institute Genomics Platform"/>
            <consortium name="The Broad Institute Genome Sequencing Center for Infectious Disease"/>
            <person name="Wu L."/>
            <person name="Ma J."/>
        </authorList>
    </citation>
    <scope>NUCLEOTIDE SEQUENCE [LARGE SCALE GENOMIC DNA]</scope>
    <source>
        <strain evidence="2">TISTR 2466</strain>
    </source>
</reference>
<dbReference type="RefSeq" id="WP_253058255.1">
    <property type="nucleotide sequence ID" value="NZ_JAMXWM010000002.1"/>
</dbReference>
<sequence length="69" mass="8179">MEQKLQLESAGWDEQKNALPIWVPFLREQPTALTEYDEPLVQWLIEKITVYEDKFTMEFKSGVTMDVDE</sequence>
<organism evidence="1 2">
    <name type="scientific">Sporolactobacillus shoreicorticis</name>
    <dbReference type="NCBI Taxonomy" id="1923877"/>
    <lineage>
        <taxon>Bacteria</taxon>
        <taxon>Bacillati</taxon>
        <taxon>Bacillota</taxon>
        <taxon>Bacilli</taxon>
        <taxon>Bacillales</taxon>
        <taxon>Sporolactobacillaceae</taxon>
        <taxon>Sporolactobacillus</taxon>
    </lineage>
</organism>